<dbReference type="EMBL" id="FRAA01000003">
    <property type="protein sequence ID" value="SHK18681.1"/>
    <property type="molecule type" value="Genomic_DNA"/>
</dbReference>
<keyword evidence="3" id="KW-1185">Reference proteome</keyword>
<gene>
    <name evidence="2" type="ORF">SAMN04488028_103296</name>
</gene>
<sequence length="108" mass="12404">MGGLVIGVRYRSWDGDGGGLSLLVYYPILPSITVQSILYIRLNDKDALKRKRIKRYNADRWHDVTCSVVSCNDTPHDNTLIRKITDLILAYNKHIFDYKRPSVSAEFC</sequence>
<dbReference type="Proteomes" id="UP000184474">
    <property type="component" value="Unassembled WGS sequence"/>
</dbReference>
<evidence type="ECO:0000313" key="3">
    <source>
        <dbReference type="Proteomes" id="UP000184474"/>
    </source>
</evidence>
<keyword evidence="1" id="KW-0812">Transmembrane</keyword>
<name>A0A1M6QEQ8_REIAG</name>
<keyword evidence="1" id="KW-1133">Transmembrane helix</keyword>
<proteinExistence type="predicted"/>
<reference evidence="3" key="1">
    <citation type="submission" date="2016-11" db="EMBL/GenBank/DDBJ databases">
        <authorList>
            <person name="Varghese N."/>
            <person name="Submissions S."/>
        </authorList>
    </citation>
    <scope>NUCLEOTIDE SEQUENCE [LARGE SCALE GENOMIC DNA]</scope>
    <source>
        <strain evidence="3">DSM 26134</strain>
    </source>
</reference>
<accession>A0A1M6QEQ8</accession>
<organism evidence="2 3">
    <name type="scientific">Reichenbachiella agariperforans</name>
    <dbReference type="NCBI Taxonomy" id="156994"/>
    <lineage>
        <taxon>Bacteria</taxon>
        <taxon>Pseudomonadati</taxon>
        <taxon>Bacteroidota</taxon>
        <taxon>Cytophagia</taxon>
        <taxon>Cytophagales</taxon>
        <taxon>Reichenbachiellaceae</taxon>
        <taxon>Reichenbachiella</taxon>
    </lineage>
</organism>
<protein>
    <submittedName>
        <fullName evidence="2">Uncharacterized protein</fullName>
    </submittedName>
</protein>
<evidence type="ECO:0000256" key="1">
    <source>
        <dbReference type="SAM" id="Phobius"/>
    </source>
</evidence>
<evidence type="ECO:0000313" key="2">
    <source>
        <dbReference type="EMBL" id="SHK18681.1"/>
    </source>
</evidence>
<feature type="transmembrane region" description="Helical" evidence="1">
    <location>
        <begin position="20"/>
        <end position="42"/>
    </location>
</feature>
<dbReference type="AlphaFoldDB" id="A0A1M6QEQ8"/>
<dbReference type="STRING" id="156994.SAMN04488028_103296"/>
<keyword evidence="1" id="KW-0472">Membrane</keyword>